<keyword evidence="1" id="KW-0472">Membrane</keyword>
<evidence type="ECO:0000256" key="1">
    <source>
        <dbReference type="SAM" id="Phobius"/>
    </source>
</evidence>
<keyword evidence="3" id="KW-1185">Reference proteome</keyword>
<feature type="transmembrane region" description="Helical" evidence="1">
    <location>
        <begin position="20"/>
        <end position="37"/>
    </location>
</feature>
<protein>
    <submittedName>
        <fullName evidence="2">Uncharacterized protein</fullName>
    </submittedName>
</protein>
<evidence type="ECO:0000313" key="2">
    <source>
        <dbReference type="EMBL" id="TKK91053.1"/>
    </source>
</evidence>
<dbReference type="AlphaFoldDB" id="A0A4V6XBI1"/>
<keyword evidence="1" id="KW-1133">Transmembrane helix</keyword>
<dbReference type="Proteomes" id="UP000308705">
    <property type="component" value="Unassembled WGS sequence"/>
</dbReference>
<organism evidence="2 3">
    <name type="scientific">Herbidospora galbida</name>
    <dbReference type="NCBI Taxonomy" id="2575442"/>
    <lineage>
        <taxon>Bacteria</taxon>
        <taxon>Bacillati</taxon>
        <taxon>Actinomycetota</taxon>
        <taxon>Actinomycetes</taxon>
        <taxon>Streptosporangiales</taxon>
        <taxon>Streptosporangiaceae</taxon>
        <taxon>Herbidospora</taxon>
    </lineage>
</organism>
<dbReference type="EMBL" id="SZQA01000002">
    <property type="protein sequence ID" value="TKK91053.1"/>
    <property type="molecule type" value="Genomic_DNA"/>
</dbReference>
<comment type="caution">
    <text evidence="2">The sequence shown here is derived from an EMBL/GenBank/DDBJ whole genome shotgun (WGS) entry which is preliminary data.</text>
</comment>
<keyword evidence="1" id="KW-0812">Transmembrane</keyword>
<proteinExistence type="predicted"/>
<sequence>MAPDVPERNDRKRGHRTDWMALLCGLLFVGVGVRYLTDPTPDPAIIGPILIGGLGLAGIAGILAKVIRKR</sequence>
<name>A0A4V6XBI1_9ACTN</name>
<accession>A0A4V6XBI1</accession>
<reference evidence="2 3" key="1">
    <citation type="submission" date="2019-04" db="EMBL/GenBank/DDBJ databases">
        <title>Herbidospora sp. NEAU-GS14.nov., a novel actinomycete isolated from soil.</title>
        <authorList>
            <person name="Han L."/>
        </authorList>
    </citation>
    <scope>NUCLEOTIDE SEQUENCE [LARGE SCALE GENOMIC DNA]</scope>
    <source>
        <strain evidence="2 3">NEAU-GS14</strain>
    </source>
</reference>
<dbReference type="RefSeq" id="WP_137245753.1">
    <property type="nucleotide sequence ID" value="NZ_SZQA01000002.1"/>
</dbReference>
<gene>
    <name evidence="2" type="ORF">FDA94_04695</name>
</gene>
<feature type="transmembrane region" description="Helical" evidence="1">
    <location>
        <begin position="43"/>
        <end position="64"/>
    </location>
</feature>
<evidence type="ECO:0000313" key="3">
    <source>
        <dbReference type="Proteomes" id="UP000308705"/>
    </source>
</evidence>